<dbReference type="PANTHER" id="PTHR30098">
    <property type="entry name" value="LEUCYL/PHENYLALANYL-TRNA--PROTEIN TRANSFERASE"/>
    <property type="match status" value="1"/>
</dbReference>
<proteinExistence type="inferred from homology"/>
<evidence type="ECO:0000256" key="3">
    <source>
        <dbReference type="ARBA" id="ARBA00023315"/>
    </source>
</evidence>
<organism evidence="5 6">
    <name type="scientific">Congregibacter variabilis</name>
    <dbReference type="NCBI Taxonomy" id="3081200"/>
    <lineage>
        <taxon>Bacteria</taxon>
        <taxon>Pseudomonadati</taxon>
        <taxon>Pseudomonadota</taxon>
        <taxon>Gammaproteobacteria</taxon>
        <taxon>Cellvibrionales</taxon>
        <taxon>Halieaceae</taxon>
        <taxon>Congregibacter</taxon>
    </lineage>
</organism>
<name>A0ABZ0I3I4_9GAMM</name>
<keyword evidence="1 4" id="KW-0963">Cytoplasm</keyword>
<dbReference type="GO" id="GO:0008914">
    <property type="term" value="F:leucyl-tRNA--protein transferase activity"/>
    <property type="evidence" value="ECO:0007669"/>
    <property type="project" value="UniProtKB-EC"/>
</dbReference>
<dbReference type="NCBIfam" id="TIGR00667">
    <property type="entry name" value="aat"/>
    <property type="match status" value="1"/>
</dbReference>
<dbReference type="InterPro" id="IPR016181">
    <property type="entry name" value="Acyl_CoA_acyltransferase"/>
</dbReference>
<evidence type="ECO:0000256" key="2">
    <source>
        <dbReference type="ARBA" id="ARBA00022679"/>
    </source>
</evidence>
<dbReference type="SUPFAM" id="SSF55729">
    <property type="entry name" value="Acyl-CoA N-acyltransferases (Nat)"/>
    <property type="match status" value="1"/>
</dbReference>
<comment type="catalytic activity">
    <reaction evidence="4">
        <text>N-terminal L-lysyl-[protein] + L-leucyl-tRNA(Leu) = N-terminal L-leucyl-L-lysyl-[protein] + tRNA(Leu) + H(+)</text>
        <dbReference type="Rhea" id="RHEA:12340"/>
        <dbReference type="Rhea" id="RHEA-COMP:9613"/>
        <dbReference type="Rhea" id="RHEA-COMP:9622"/>
        <dbReference type="Rhea" id="RHEA-COMP:12670"/>
        <dbReference type="Rhea" id="RHEA-COMP:12671"/>
        <dbReference type="ChEBI" id="CHEBI:15378"/>
        <dbReference type="ChEBI" id="CHEBI:65249"/>
        <dbReference type="ChEBI" id="CHEBI:78442"/>
        <dbReference type="ChEBI" id="CHEBI:78494"/>
        <dbReference type="ChEBI" id="CHEBI:133043"/>
        <dbReference type="EC" id="2.3.2.6"/>
    </reaction>
</comment>
<reference evidence="5 6" key="1">
    <citation type="submission" date="2023-10" db="EMBL/GenBank/DDBJ databases">
        <title>Two novel species belonging to the OM43/NOR5 clade.</title>
        <authorList>
            <person name="Park M."/>
        </authorList>
    </citation>
    <scope>NUCLEOTIDE SEQUENCE [LARGE SCALE GENOMIC DNA]</scope>
    <source>
        <strain evidence="5 6">IMCC43200</strain>
    </source>
</reference>
<dbReference type="EMBL" id="CP136864">
    <property type="protein sequence ID" value="WOJ94078.1"/>
    <property type="molecule type" value="Genomic_DNA"/>
</dbReference>
<gene>
    <name evidence="4 5" type="primary">aat</name>
    <name evidence="5" type="ORF">R0135_02650</name>
</gene>
<dbReference type="RefSeq" id="WP_407348717.1">
    <property type="nucleotide sequence ID" value="NZ_CP136864.1"/>
</dbReference>
<dbReference type="EC" id="2.3.2.6" evidence="4"/>
<dbReference type="HAMAP" id="MF_00688">
    <property type="entry name" value="Leu_Phe_trans"/>
    <property type="match status" value="1"/>
</dbReference>
<protein>
    <recommendedName>
        <fullName evidence="4">Leucyl/phenylalanyl-tRNA--protein transferase</fullName>
        <ecNumber evidence="4">2.3.2.6</ecNumber>
    </recommendedName>
    <alternativeName>
        <fullName evidence="4">L/F-transferase</fullName>
    </alternativeName>
    <alternativeName>
        <fullName evidence="4">Leucyltransferase</fullName>
    </alternativeName>
    <alternativeName>
        <fullName evidence="4">Phenyalanyltransferase</fullName>
    </alternativeName>
</protein>
<comment type="similarity">
    <text evidence="4">Belongs to the L/F-transferase family.</text>
</comment>
<comment type="catalytic activity">
    <reaction evidence="4">
        <text>L-phenylalanyl-tRNA(Phe) + an N-terminal L-alpha-aminoacyl-[protein] = an N-terminal L-phenylalanyl-L-alpha-aminoacyl-[protein] + tRNA(Phe)</text>
        <dbReference type="Rhea" id="RHEA:43632"/>
        <dbReference type="Rhea" id="RHEA-COMP:9668"/>
        <dbReference type="Rhea" id="RHEA-COMP:9699"/>
        <dbReference type="Rhea" id="RHEA-COMP:10636"/>
        <dbReference type="Rhea" id="RHEA-COMP:10637"/>
        <dbReference type="ChEBI" id="CHEBI:78442"/>
        <dbReference type="ChEBI" id="CHEBI:78531"/>
        <dbReference type="ChEBI" id="CHEBI:78597"/>
        <dbReference type="ChEBI" id="CHEBI:83561"/>
        <dbReference type="EC" id="2.3.2.6"/>
    </reaction>
</comment>
<keyword evidence="6" id="KW-1185">Reference proteome</keyword>
<accession>A0ABZ0I3I4</accession>
<dbReference type="InterPro" id="IPR042203">
    <property type="entry name" value="Leu/Phe-tRNA_Trfase_C"/>
</dbReference>
<keyword evidence="2 4" id="KW-0808">Transferase</keyword>
<evidence type="ECO:0000256" key="1">
    <source>
        <dbReference type="ARBA" id="ARBA00022490"/>
    </source>
</evidence>
<dbReference type="Proteomes" id="UP001626537">
    <property type="component" value="Chromosome"/>
</dbReference>
<dbReference type="InterPro" id="IPR004616">
    <property type="entry name" value="Leu/Phe-tRNA_Trfase"/>
</dbReference>
<comment type="subcellular location">
    <subcellularLocation>
        <location evidence="4">Cytoplasm</location>
    </subcellularLocation>
</comment>
<evidence type="ECO:0000256" key="4">
    <source>
        <dbReference type="HAMAP-Rule" id="MF_00688"/>
    </source>
</evidence>
<dbReference type="Pfam" id="PF03588">
    <property type="entry name" value="Leu_Phe_trans"/>
    <property type="match status" value="1"/>
</dbReference>
<comment type="function">
    <text evidence="4">Functions in the N-end rule pathway of protein degradation where it conjugates Leu, Phe and, less efficiently, Met from aminoacyl-tRNAs to the N-termini of proteins containing an N-terminal arginine or lysine.</text>
</comment>
<keyword evidence="3 4" id="KW-0012">Acyltransferase</keyword>
<evidence type="ECO:0000313" key="5">
    <source>
        <dbReference type="EMBL" id="WOJ94078.1"/>
    </source>
</evidence>
<evidence type="ECO:0000313" key="6">
    <source>
        <dbReference type="Proteomes" id="UP001626537"/>
    </source>
</evidence>
<dbReference type="Gene3D" id="3.40.630.70">
    <property type="entry name" value="Leucyl/phenylalanyl-tRNA-protein transferase, C-terminal domain"/>
    <property type="match status" value="1"/>
</dbReference>
<dbReference type="PANTHER" id="PTHR30098:SF2">
    <property type="entry name" value="LEUCYL_PHENYLALANYL-TRNA--PROTEIN TRANSFERASE"/>
    <property type="match status" value="1"/>
</dbReference>
<dbReference type="Gene3D" id="3.30.70.3550">
    <property type="entry name" value="Leucyl/phenylalanyl-tRNA-protein transferase, N-terminal domain"/>
    <property type="match status" value="1"/>
</dbReference>
<sequence length="236" mass="26103">MPLLNYLEPGEAFPPSSEALSYPNGLLAAGGSLDSHTLLAAYRRGIFPWYEAPQPLLWWAPDPRSVLFVDELHISRSLRKTLRRGKFTLRVDHGFRDVMQACAAPRDAQLGTWIDPAMIDAYSALNAQGLAHSIEAWQDDALVGGLYGVCIGGVFFGESMFSLTDNASKVALVTLVWLLKRRGAVFIDCQIESEHLNSLGARNISRVDFENRLQQTIAMTPEQDTWTPPANCGELI</sequence>
<comment type="catalytic activity">
    <reaction evidence="4">
        <text>N-terminal L-arginyl-[protein] + L-leucyl-tRNA(Leu) = N-terminal L-leucyl-L-arginyl-[protein] + tRNA(Leu) + H(+)</text>
        <dbReference type="Rhea" id="RHEA:50416"/>
        <dbReference type="Rhea" id="RHEA-COMP:9613"/>
        <dbReference type="Rhea" id="RHEA-COMP:9622"/>
        <dbReference type="Rhea" id="RHEA-COMP:12672"/>
        <dbReference type="Rhea" id="RHEA-COMP:12673"/>
        <dbReference type="ChEBI" id="CHEBI:15378"/>
        <dbReference type="ChEBI" id="CHEBI:64719"/>
        <dbReference type="ChEBI" id="CHEBI:78442"/>
        <dbReference type="ChEBI" id="CHEBI:78494"/>
        <dbReference type="ChEBI" id="CHEBI:133044"/>
        <dbReference type="EC" id="2.3.2.6"/>
    </reaction>
</comment>
<dbReference type="InterPro" id="IPR042221">
    <property type="entry name" value="Leu/Phe-tRNA_Trfase_N"/>
</dbReference>